<sequence>MENSFIKDFIAKHKLGGSFCDIAPKWFIPVAKQVLLKSTTKSAPLFIGINGCQGSGKSTLTDFIADYLRQSAGLTVAVLSLDDFYLDKDDRNKLATTIHPLFKTRGVPRYT</sequence>
<dbReference type="EMBL" id="JAQOMS010000002">
    <property type="protein sequence ID" value="MDC2889791.1"/>
    <property type="molecule type" value="Genomic_DNA"/>
</dbReference>
<organism evidence="1 2">
    <name type="scientific">Psychrosphaera algicola</name>
    <dbReference type="NCBI Taxonomy" id="3023714"/>
    <lineage>
        <taxon>Bacteria</taxon>
        <taxon>Pseudomonadati</taxon>
        <taxon>Pseudomonadota</taxon>
        <taxon>Gammaproteobacteria</taxon>
        <taxon>Alteromonadales</taxon>
        <taxon>Pseudoalteromonadaceae</taxon>
        <taxon>Psychrosphaera</taxon>
    </lineage>
</organism>
<reference evidence="1 2" key="1">
    <citation type="submission" date="2023-01" db="EMBL/GenBank/DDBJ databases">
        <title>Psychrosphaera sp. nov., isolated from marine algae.</title>
        <authorList>
            <person name="Bayburt H."/>
            <person name="Choi B.J."/>
            <person name="Kim J.M."/>
            <person name="Choi D.G."/>
            <person name="Jeon C.O."/>
        </authorList>
    </citation>
    <scope>NUCLEOTIDE SEQUENCE [LARGE SCALE GENOMIC DNA]</scope>
    <source>
        <strain evidence="1 2">G1-22</strain>
    </source>
</reference>
<keyword evidence="2" id="KW-1185">Reference proteome</keyword>
<comment type="caution">
    <text evidence="1">The sequence shown here is derived from an EMBL/GenBank/DDBJ whole genome shotgun (WGS) entry which is preliminary data.</text>
</comment>
<name>A0ABT5FGF0_9GAMM</name>
<dbReference type="Gene3D" id="3.40.50.300">
    <property type="entry name" value="P-loop containing nucleotide triphosphate hydrolases"/>
    <property type="match status" value="1"/>
</dbReference>
<gene>
    <name evidence="1" type="ORF">PN838_14665</name>
</gene>
<dbReference type="RefSeq" id="WP_272181154.1">
    <property type="nucleotide sequence ID" value="NZ_JAQOMS010000002.1"/>
</dbReference>
<dbReference type="Proteomes" id="UP001528411">
    <property type="component" value="Unassembled WGS sequence"/>
</dbReference>
<accession>A0ABT5FGF0</accession>
<evidence type="ECO:0008006" key="3">
    <source>
        <dbReference type="Google" id="ProtNLM"/>
    </source>
</evidence>
<dbReference type="InterPro" id="IPR027417">
    <property type="entry name" value="P-loop_NTPase"/>
</dbReference>
<evidence type="ECO:0000313" key="2">
    <source>
        <dbReference type="Proteomes" id="UP001528411"/>
    </source>
</evidence>
<protein>
    <recommendedName>
        <fullName evidence="3">Kinase</fullName>
    </recommendedName>
</protein>
<evidence type="ECO:0000313" key="1">
    <source>
        <dbReference type="EMBL" id="MDC2889791.1"/>
    </source>
</evidence>
<proteinExistence type="predicted"/>
<dbReference type="SUPFAM" id="SSF52540">
    <property type="entry name" value="P-loop containing nucleoside triphosphate hydrolases"/>
    <property type="match status" value="1"/>
</dbReference>